<dbReference type="OrthoDB" id="6256090at2759"/>
<gene>
    <name evidence="1" type="ORF">FGIG_01479</name>
</gene>
<accession>A0A504YPX1</accession>
<comment type="caution">
    <text evidence="1">The sequence shown here is derived from an EMBL/GenBank/DDBJ whole genome shotgun (WGS) entry which is preliminary data.</text>
</comment>
<evidence type="ECO:0000313" key="2">
    <source>
        <dbReference type="Proteomes" id="UP000316759"/>
    </source>
</evidence>
<dbReference type="Proteomes" id="UP000316759">
    <property type="component" value="Unassembled WGS sequence"/>
</dbReference>
<dbReference type="AlphaFoldDB" id="A0A504YPX1"/>
<organism evidence="1 2">
    <name type="scientific">Fasciola gigantica</name>
    <name type="common">Giant liver fluke</name>
    <dbReference type="NCBI Taxonomy" id="46835"/>
    <lineage>
        <taxon>Eukaryota</taxon>
        <taxon>Metazoa</taxon>
        <taxon>Spiralia</taxon>
        <taxon>Lophotrochozoa</taxon>
        <taxon>Platyhelminthes</taxon>
        <taxon>Trematoda</taxon>
        <taxon>Digenea</taxon>
        <taxon>Plagiorchiida</taxon>
        <taxon>Echinostomata</taxon>
        <taxon>Echinostomatoidea</taxon>
        <taxon>Fasciolidae</taxon>
        <taxon>Fasciola</taxon>
    </lineage>
</organism>
<sequence>MDLILSNIIKLEVKEIISKNVLEGTGPNTKYDVYKPLEQQNFTPGVAPKASFVARYGYCSLFLTSKQFALAGDQAFGITLKYTTKSAEAYLIQSNNVLLSKLKLLASGEKYHLEILERGGKATDIREAVEILECVFERIYLVIKRIQLSKTNALLGPSESEMRVIILGLYLLHALVINILLQPEKLGHTRKPEPDSAKNSLNVLITLCVSMFQDVVGENQSQRKTKAKPKQDENPVDEFEGSLLAEMKVNSIKKRLGDRMWKRQVSSFRIWLDAYLQNVKNIG</sequence>
<protein>
    <submittedName>
        <fullName evidence="1">Uncharacterized protein</fullName>
    </submittedName>
</protein>
<name>A0A504YPX1_FASGI</name>
<evidence type="ECO:0000313" key="1">
    <source>
        <dbReference type="EMBL" id="TPP59880.1"/>
    </source>
</evidence>
<reference evidence="1 2" key="1">
    <citation type="submission" date="2019-04" db="EMBL/GenBank/DDBJ databases">
        <title>Annotation for the trematode Fasciola gigantica.</title>
        <authorList>
            <person name="Choi Y.-J."/>
        </authorList>
    </citation>
    <scope>NUCLEOTIDE SEQUENCE [LARGE SCALE GENOMIC DNA]</scope>
    <source>
        <strain evidence="1">Uganda_cow_1</strain>
    </source>
</reference>
<keyword evidence="2" id="KW-1185">Reference proteome</keyword>
<dbReference type="EMBL" id="SUNJ01010133">
    <property type="protein sequence ID" value="TPP59880.1"/>
    <property type="molecule type" value="Genomic_DNA"/>
</dbReference>
<proteinExistence type="predicted"/>